<gene>
    <name evidence="2" type="ORF">KFL_009190050</name>
</gene>
<accession>A0A1Y1ITF3</accession>
<dbReference type="OrthoDB" id="1592604at2759"/>
<dbReference type="Proteomes" id="UP000054558">
    <property type="component" value="Unassembled WGS sequence"/>
</dbReference>
<organism evidence="2 3">
    <name type="scientific">Klebsormidium nitens</name>
    <name type="common">Green alga</name>
    <name type="synonym">Ulothrix nitens</name>
    <dbReference type="NCBI Taxonomy" id="105231"/>
    <lineage>
        <taxon>Eukaryota</taxon>
        <taxon>Viridiplantae</taxon>
        <taxon>Streptophyta</taxon>
        <taxon>Klebsormidiophyceae</taxon>
        <taxon>Klebsormidiales</taxon>
        <taxon>Klebsormidiaceae</taxon>
        <taxon>Klebsormidium</taxon>
    </lineage>
</organism>
<keyword evidence="3" id="KW-1185">Reference proteome</keyword>
<reference evidence="2 3" key="1">
    <citation type="journal article" date="2014" name="Nat. Commun.">
        <title>Klebsormidium flaccidum genome reveals primary factors for plant terrestrial adaptation.</title>
        <authorList>
            <person name="Hori K."/>
            <person name="Maruyama F."/>
            <person name="Fujisawa T."/>
            <person name="Togashi T."/>
            <person name="Yamamoto N."/>
            <person name="Seo M."/>
            <person name="Sato S."/>
            <person name="Yamada T."/>
            <person name="Mori H."/>
            <person name="Tajima N."/>
            <person name="Moriyama T."/>
            <person name="Ikeuchi M."/>
            <person name="Watanabe M."/>
            <person name="Wada H."/>
            <person name="Kobayashi K."/>
            <person name="Saito M."/>
            <person name="Masuda T."/>
            <person name="Sasaki-Sekimoto Y."/>
            <person name="Mashiguchi K."/>
            <person name="Awai K."/>
            <person name="Shimojima M."/>
            <person name="Masuda S."/>
            <person name="Iwai M."/>
            <person name="Nobusawa T."/>
            <person name="Narise T."/>
            <person name="Kondo S."/>
            <person name="Saito H."/>
            <person name="Sato R."/>
            <person name="Murakawa M."/>
            <person name="Ihara Y."/>
            <person name="Oshima-Yamada Y."/>
            <person name="Ohtaka K."/>
            <person name="Satoh M."/>
            <person name="Sonobe K."/>
            <person name="Ishii M."/>
            <person name="Ohtani R."/>
            <person name="Kanamori-Sato M."/>
            <person name="Honoki R."/>
            <person name="Miyazaki D."/>
            <person name="Mochizuki H."/>
            <person name="Umetsu J."/>
            <person name="Higashi K."/>
            <person name="Shibata D."/>
            <person name="Kamiya Y."/>
            <person name="Sato N."/>
            <person name="Nakamura Y."/>
            <person name="Tabata S."/>
            <person name="Ida S."/>
            <person name="Kurokawa K."/>
            <person name="Ohta H."/>
        </authorList>
    </citation>
    <scope>NUCLEOTIDE SEQUENCE [LARGE SCALE GENOMIC DNA]</scope>
    <source>
        <strain evidence="2 3">NIES-2285</strain>
    </source>
</reference>
<keyword evidence="1" id="KW-1133">Transmembrane helix</keyword>
<proteinExistence type="predicted"/>
<dbReference type="PANTHER" id="PTHR46635">
    <property type="entry name" value="GLYCOSYL TRANSFERASE FAMILY 1 PROTEIN"/>
    <property type="match status" value="1"/>
</dbReference>
<dbReference type="EMBL" id="DF237868">
    <property type="protein sequence ID" value="GAQ92086.1"/>
    <property type="molecule type" value="Genomic_DNA"/>
</dbReference>
<evidence type="ECO:0000256" key="1">
    <source>
        <dbReference type="SAM" id="Phobius"/>
    </source>
</evidence>
<sequence length="405" mass="45517">MAGSAVFPKLEHFWGGRMVEQHGGVMHYFCSSFVPLVVKKLNSGGPSRHKRTVSHRQRIFILLLTLCTVVGLHFSWTSQESVSLSVSKEPLLIYQQYHSVGAHSHLYNSTFLYRGLNQAEGCLRPSSRDLDAVPLLKINTDSYYQNLICEYTGILAVAAHARALHPRPWVGFQSWRAAQKGFALQPRAEASLLSAISSRAHGDALYFWSDGGFPGEHISDFYGHCNFIHEHCSRVFADVTKEVLGRHAADPAAYSGAPPMPVDGGTYAFMSYFVLPTESLVEYARFAKAAIVALDDSYYYPHKDGGFCIMAHGGGGADAAYESSHCYCYILERLINVWAYHTGRRMIYVDATTGNMEEQHALSNRTMWMQWFQPPHFEESLEKFETFHNENGNGRNLLRRLSEQG</sequence>
<keyword evidence="1" id="KW-0812">Transmembrane</keyword>
<dbReference type="AlphaFoldDB" id="A0A1Y1ITF3"/>
<dbReference type="STRING" id="105231.A0A1Y1ITF3"/>
<feature type="transmembrane region" description="Helical" evidence="1">
    <location>
        <begin position="59"/>
        <end position="76"/>
    </location>
</feature>
<evidence type="ECO:0000313" key="2">
    <source>
        <dbReference type="EMBL" id="GAQ92086.1"/>
    </source>
</evidence>
<keyword evidence="1" id="KW-0472">Membrane</keyword>
<dbReference type="PANTHER" id="PTHR46635:SF4">
    <property type="match status" value="1"/>
</dbReference>
<protein>
    <submittedName>
        <fullName evidence="2">Uncharacterized protein</fullName>
    </submittedName>
</protein>
<evidence type="ECO:0000313" key="3">
    <source>
        <dbReference type="Proteomes" id="UP000054558"/>
    </source>
</evidence>
<name>A0A1Y1ITF3_KLENI</name>